<evidence type="ECO:0000256" key="1">
    <source>
        <dbReference type="SAM" id="MobiDB-lite"/>
    </source>
</evidence>
<gene>
    <name evidence="2" type="ORF">VSDG_03075</name>
</gene>
<accession>A0A423W8J9</accession>
<organism evidence="2 3">
    <name type="scientific">Cytospora chrysosperma</name>
    <name type="common">Cytospora canker fungus</name>
    <name type="synonym">Sphaeria chrysosperma</name>
    <dbReference type="NCBI Taxonomy" id="252740"/>
    <lineage>
        <taxon>Eukaryota</taxon>
        <taxon>Fungi</taxon>
        <taxon>Dikarya</taxon>
        <taxon>Ascomycota</taxon>
        <taxon>Pezizomycotina</taxon>
        <taxon>Sordariomycetes</taxon>
        <taxon>Sordariomycetidae</taxon>
        <taxon>Diaporthales</taxon>
        <taxon>Cytosporaceae</taxon>
        <taxon>Cytospora</taxon>
    </lineage>
</organism>
<evidence type="ECO:0000313" key="3">
    <source>
        <dbReference type="Proteomes" id="UP000284375"/>
    </source>
</evidence>
<proteinExistence type="predicted"/>
<feature type="region of interest" description="Disordered" evidence="1">
    <location>
        <begin position="642"/>
        <end position="684"/>
    </location>
</feature>
<feature type="compositionally biased region" description="Acidic residues" evidence="1">
    <location>
        <begin position="654"/>
        <end position="684"/>
    </location>
</feature>
<dbReference type="EMBL" id="LJZO01000010">
    <property type="protein sequence ID" value="ROV99637.1"/>
    <property type="molecule type" value="Genomic_DNA"/>
</dbReference>
<dbReference type="OrthoDB" id="5242460at2759"/>
<feature type="region of interest" description="Disordered" evidence="1">
    <location>
        <begin position="405"/>
        <end position="461"/>
    </location>
</feature>
<evidence type="ECO:0000313" key="2">
    <source>
        <dbReference type="EMBL" id="ROV99637.1"/>
    </source>
</evidence>
<name>A0A423W8J9_CYTCH</name>
<feature type="compositionally biased region" description="Low complexity" evidence="1">
    <location>
        <begin position="1"/>
        <end position="18"/>
    </location>
</feature>
<sequence>MASQAVASMVPQAAAAASGHPVAQGNFDQDQVEVNKGSTKKLGSQVPFKAYSFSKFTNNNETQDMTSSKPGFDSDVEMIDLVEDVDLPPKAKEDDILDKYAFDLDGKAYDHQVPQPLTNTTFLYVGRLHPQNVTLTEHCQEAEANDEIDICPSLIPHENELDPGTKTWDGRKAIECVWVGMLPGWKTQKPISVIDQPEQTETDPVDEAQVDGSAEKKGGPKKAKKALRIIDLAPKNMNSIPYDPTALRVVAKRSARVTKNWFLYALLNPDPSTKLCQGWRVRIDEVFFFKAFRGDEVTGYLLRKQATQDKIRKIIFYKEIRKPSSLYRSRRSGNLPSTPSTRKFSQDSDSLASSPSIGQVTKQLFTSASEKANDGGDVIETDSDFDAMVDMMVLNLKGAEPKVNKGKAVETKETSAKEKKVSFRGNDDDVADTCGNIDFPGHSGSTGEDLEARADSPASQQDIHHITTKMMNLVLKMCNNKDLAALTQGYMMLKCVEQRCLPLNTSALGLYLNVPPGEDGDPPACAVKLRELLDFFPQLEDVDMDNHVLAWVIRGLQLTGQSVDIELLPAYLTSFSALFKAKFGDTANHQARLQENDIVDMTCQARDDAEKMWVEKITSNKNSGGVKCPSHPYNNDMGKIWKAIDWSDPREDAAPDEEDEDEGEEEEEEEEEEDEDVEEDDDEE</sequence>
<comment type="caution">
    <text evidence="2">The sequence shown here is derived from an EMBL/GenBank/DDBJ whole genome shotgun (WGS) entry which is preliminary data.</text>
</comment>
<feature type="region of interest" description="Disordered" evidence="1">
    <location>
        <begin position="196"/>
        <end position="221"/>
    </location>
</feature>
<dbReference type="Proteomes" id="UP000284375">
    <property type="component" value="Unassembled WGS sequence"/>
</dbReference>
<feature type="region of interest" description="Disordered" evidence="1">
    <location>
        <begin position="1"/>
        <end position="39"/>
    </location>
</feature>
<keyword evidence="3" id="KW-1185">Reference proteome</keyword>
<protein>
    <submittedName>
        <fullName evidence="2">Uncharacterized protein</fullName>
    </submittedName>
</protein>
<feature type="compositionally biased region" description="Acidic residues" evidence="1">
    <location>
        <begin position="198"/>
        <end position="209"/>
    </location>
</feature>
<feature type="region of interest" description="Disordered" evidence="1">
    <location>
        <begin position="328"/>
        <end position="355"/>
    </location>
</feature>
<dbReference type="AlphaFoldDB" id="A0A423W8J9"/>
<feature type="compositionally biased region" description="Polar residues" evidence="1">
    <location>
        <begin position="332"/>
        <end position="343"/>
    </location>
</feature>
<reference evidence="2 3" key="1">
    <citation type="submission" date="2015-09" db="EMBL/GenBank/DDBJ databases">
        <title>Host preference determinants of Valsa canker pathogens revealed by comparative genomics.</title>
        <authorList>
            <person name="Yin Z."/>
            <person name="Huang L."/>
        </authorList>
    </citation>
    <scope>NUCLEOTIDE SEQUENCE [LARGE SCALE GENOMIC DNA]</scope>
    <source>
        <strain evidence="2 3">YSFL</strain>
    </source>
</reference>
<feature type="compositionally biased region" description="Basic and acidic residues" evidence="1">
    <location>
        <begin position="405"/>
        <end position="427"/>
    </location>
</feature>